<evidence type="ECO:0000313" key="2">
    <source>
        <dbReference type="Proteomes" id="UP000192707"/>
    </source>
</evidence>
<dbReference type="Proteomes" id="UP000192707">
    <property type="component" value="Unassembled WGS sequence"/>
</dbReference>
<proteinExistence type="predicted"/>
<name>A0A1W9ZE13_MYCAI</name>
<reference evidence="1 2" key="1">
    <citation type="submission" date="2016-12" db="EMBL/GenBank/DDBJ databases">
        <title>The new phylogeny of genus Mycobacterium.</title>
        <authorList>
            <person name="Tortoli E."/>
            <person name="Trovato A."/>
            <person name="Cirillo D.M."/>
        </authorList>
    </citation>
    <scope>NUCLEOTIDE SEQUENCE [LARGE SCALE GENOMIC DNA]</scope>
    <source>
        <strain evidence="1 2">DSM 45069</strain>
    </source>
</reference>
<keyword evidence="2" id="KW-1185">Reference proteome</keyword>
<evidence type="ECO:0000313" key="1">
    <source>
        <dbReference type="EMBL" id="ORA12683.1"/>
    </source>
</evidence>
<sequence>MAPRSAFDPAAVMADAQRNEELNDCAPGDFDGALCRDVLKAMRDKLWSASIGEWHAVTKDVNFAGS</sequence>
<organism evidence="1 2">
    <name type="scientific">Mycobacterium arosiense ATCC BAA-1401 = DSM 45069</name>
    <dbReference type="NCBI Taxonomy" id="1265311"/>
    <lineage>
        <taxon>Bacteria</taxon>
        <taxon>Bacillati</taxon>
        <taxon>Actinomycetota</taxon>
        <taxon>Actinomycetes</taxon>
        <taxon>Mycobacteriales</taxon>
        <taxon>Mycobacteriaceae</taxon>
        <taxon>Mycobacterium</taxon>
        <taxon>Mycobacterium avium complex (MAC)</taxon>
    </lineage>
</organism>
<protein>
    <submittedName>
        <fullName evidence="1">Uncharacterized protein</fullName>
    </submittedName>
</protein>
<accession>A0A1W9ZE13</accession>
<comment type="caution">
    <text evidence="1">The sequence shown here is derived from an EMBL/GenBank/DDBJ whole genome shotgun (WGS) entry which is preliminary data.</text>
</comment>
<dbReference type="EMBL" id="MVHG01000042">
    <property type="protein sequence ID" value="ORA12683.1"/>
    <property type="molecule type" value="Genomic_DNA"/>
</dbReference>
<gene>
    <name evidence="1" type="ORF">BST14_16625</name>
</gene>
<dbReference type="AlphaFoldDB" id="A0A1W9ZE13"/>